<dbReference type="EMBL" id="AKNV01000003">
    <property type="protein sequence ID" value="EJB35109.1"/>
    <property type="molecule type" value="Genomic_DNA"/>
</dbReference>
<sequence>MRKLFIPLLLFSALEANEKNGFFIEAGFETGLLEGTQTQEKRHTTTKNTYATYNYLPTDTILKTSG</sequence>
<reference evidence="1 2" key="1">
    <citation type="journal article" date="2013" name="Pathog. Dis.">
        <title>Genome sequences of 65 Helicobacter pylori strains isolated from asymptomatic individuals and patients with gastric cancer, peptic ulcer disease, or gastritis.</title>
        <authorList>
            <person name="Blanchard T.G."/>
            <person name="Czinn S.J."/>
            <person name="Correa P."/>
            <person name="Nakazawa T."/>
            <person name="Keelan M."/>
            <person name="Morningstar L."/>
            <person name="Santana-Cruz I."/>
            <person name="Maroo A."/>
            <person name="McCracken C."/>
            <person name="Shefchek K."/>
            <person name="Daugherty S."/>
            <person name="Song Y."/>
            <person name="Fraser C.M."/>
            <person name="Fricke W.F."/>
        </authorList>
    </citation>
    <scope>NUCLEOTIDE SEQUENCE [LARGE SCALE GENOMIC DNA]</scope>
    <source>
        <strain evidence="1 2">NQ4053</strain>
    </source>
</reference>
<protein>
    <submittedName>
        <fullName evidence="1">Putative outer membrane protein</fullName>
    </submittedName>
</protein>
<accession>I9QPX7</accession>
<evidence type="ECO:0000313" key="1">
    <source>
        <dbReference type="EMBL" id="EJB35109.1"/>
    </source>
</evidence>
<organism evidence="1 2">
    <name type="scientific">Helicobacter pylori NQ4053</name>
    <dbReference type="NCBI Taxonomy" id="992027"/>
    <lineage>
        <taxon>Bacteria</taxon>
        <taxon>Pseudomonadati</taxon>
        <taxon>Campylobacterota</taxon>
        <taxon>Epsilonproteobacteria</taxon>
        <taxon>Campylobacterales</taxon>
        <taxon>Helicobacteraceae</taxon>
        <taxon>Helicobacter</taxon>
    </lineage>
</organism>
<name>I9QPX7_HELPX</name>
<dbReference type="PATRIC" id="fig|992027.3.peg.657"/>
<dbReference type="Proteomes" id="UP000004260">
    <property type="component" value="Unassembled WGS sequence"/>
</dbReference>
<gene>
    <name evidence="1" type="ORF">HPNQ4053_0670</name>
</gene>
<comment type="caution">
    <text evidence="1">The sequence shown here is derived from an EMBL/GenBank/DDBJ whole genome shotgun (WGS) entry which is preliminary data.</text>
</comment>
<dbReference type="AlphaFoldDB" id="I9QPX7"/>
<evidence type="ECO:0000313" key="2">
    <source>
        <dbReference type="Proteomes" id="UP000004260"/>
    </source>
</evidence>
<proteinExistence type="predicted"/>